<gene>
    <name evidence="3" type="ORF">LSINAPIS_LOCUS684</name>
</gene>
<dbReference type="InterPro" id="IPR036322">
    <property type="entry name" value="WD40_repeat_dom_sf"/>
</dbReference>
<feature type="repeat" description="WD" evidence="1">
    <location>
        <begin position="427"/>
        <end position="468"/>
    </location>
</feature>
<dbReference type="PROSITE" id="PS50294">
    <property type="entry name" value="WD_REPEATS_REGION"/>
    <property type="match status" value="2"/>
</dbReference>
<dbReference type="InterPro" id="IPR027145">
    <property type="entry name" value="PWP2"/>
</dbReference>
<dbReference type="PROSITE" id="PS50082">
    <property type="entry name" value="WD_REPEATS_2"/>
    <property type="match status" value="3"/>
</dbReference>
<evidence type="ECO:0000256" key="1">
    <source>
        <dbReference type="PROSITE-ProRule" id="PRU00221"/>
    </source>
</evidence>
<evidence type="ECO:0000256" key="2">
    <source>
        <dbReference type="SAM" id="MobiDB-lite"/>
    </source>
</evidence>
<name>A0A5E4PPE3_9NEOP</name>
<feature type="region of interest" description="Disordered" evidence="2">
    <location>
        <begin position="237"/>
        <end position="272"/>
    </location>
</feature>
<dbReference type="SUPFAM" id="SSF50978">
    <property type="entry name" value="WD40 repeat-like"/>
    <property type="match status" value="2"/>
</dbReference>
<feature type="compositionally biased region" description="Basic and acidic residues" evidence="2">
    <location>
        <begin position="250"/>
        <end position="263"/>
    </location>
</feature>
<keyword evidence="1" id="KW-0853">WD repeat</keyword>
<accession>A0A5E4PPE3</accession>
<evidence type="ECO:0000313" key="3">
    <source>
        <dbReference type="EMBL" id="VVC86958.1"/>
    </source>
</evidence>
<dbReference type="PANTHER" id="PTHR19858">
    <property type="entry name" value="WD40 REPEAT PROTEIN"/>
    <property type="match status" value="1"/>
</dbReference>
<dbReference type="Pfam" id="PF00400">
    <property type="entry name" value="WD40"/>
    <property type="match status" value="5"/>
</dbReference>
<dbReference type="GO" id="GO:0032040">
    <property type="term" value="C:small-subunit processome"/>
    <property type="evidence" value="ECO:0007669"/>
    <property type="project" value="TreeGrafter"/>
</dbReference>
<feature type="repeat" description="WD" evidence="1">
    <location>
        <begin position="185"/>
        <end position="217"/>
    </location>
</feature>
<organism evidence="3 4">
    <name type="scientific">Leptidea sinapis</name>
    <dbReference type="NCBI Taxonomy" id="189913"/>
    <lineage>
        <taxon>Eukaryota</taxon>
        <taxon>Metazoa</taxon>
        <taxon>Ecdysozoa</taxon>
        <taxon>Arthropoda</taxon>
        <taxon>Hexapoda</taxon>
        <taxon>Insecta</taxon>
        <taxon>Pterygota</taxon>
        <taxon>Neoptera</taxon>
        <taxon>Endopterygota</taxon>
        <taxon>Lepidoptera</taxon>
        <taxon>Glossata</taxon>
        <taxon>Ditrysia</taxon>
        <taxon>Papilionoidea</taxon>
        <taxon>Pieridae</taxon>
        <taxon>Dismorphiinae</taxon>
        <taxon>Leptidea</taxon>
    </lineage>
</organism>
<dbReference type="GO" id="GO:0034388">
    <property type="term" value="C:Pwp2p-containing subcomplex of 90S preribosome"/>
    <property type="evidence" value="ECO:0007669"/>
    <property type="project" value="TreeGrafter"/>
</dbReference>
<dbReference type="Gene3D" id="2.130.10.10">
    <property type="entry name" value="YVTN repeat-like/Quinoprotein amine dehydrogenase"/>
    <property type="match status" value="3"/>
</dbReference>
<dbReference type="GO" id="GO:0000028">
    <property type="term" value="P:ribosomal small subunit assembly"/>
    <property type="evidence" value="ECO:0007669"/>
    <property type="project" value="TreeGrafter"/>
</dbReference>
<dbReference type="Proteomes" id="UP000324832">
    <property type="component" value="Unassembled WGS sequence"/>
</dbReference>
<sequence>MKYNFKFHNLLGTVYRRGDILFTNDGNSVISPVGNKLTVYNLKQNKSNTLPIESHFNYTAIDVSPNGSVLLAVNEEGEAQMISLLTCSVIHRYKFKQQVNAVRFSPDGKHFAACCDSTVFVMTAPSVFTGEFRSFVLKRVFKKAHDEVTCLDWSSCGKLLAVGSKDTTTKIYTIEYLDNVNMFSMSGHTDKIVGVFFEKNSLDIITVSRNGQVCLWEASLDPDDLVVSKVQISHQKRRKKQKEELEEDDINKRDDIEKDKEYESDKDEEMETVTDKVKDENKMLHYSKLGRHYIGDAIRQASYKVKLSAASYHRPSKLLVTGFTNGVFFLHEMPDVNLIHTLNISEHRISSVAISNQGDWIAFGCPNIGQLLVWEWQSEQYVMKQQGHSLDMTCLAYSPDGLYIVTGGYDGKIKVWNTMSGFCVVTFSEHKSTITSVVFSANKKFFVSSSLDGTVRCYDLTRYRNFKTLTSPSLVQFSCVAVDASSELCAAGGHDVFEIFLWY</sequence>
<dbReference type="InterPro" id="IPR001680">
    <property type="entry name" value="WD40_rpt"/>
</dbReference>
<dbReference type="GO" id="GO:0000462">
    <property type="term" value="P:maturation of SSU-rRNA from tricistronic rRNA transcript (SSU-rRNA, 5.8S rRNA, LSU-rRNA)"/>
    <property type="evidence" value="ECO:0007669"/>
    <property type="project" value="TreeGrafter"/>
</dbReference>
<dbReference type="InterPro" id="IPR015943">
    <property type="entry name" value="WD40/YVTN_repeat-like_dom_sf"/>
</dbReference>
<feature type="repeat" description="WD" evidence="1">
    <location>
        <begin position="385"/>
        <end position="426"/>
    </location>
</feature>
<keyword evidence="4" id="KW-1185">Reference proteome</keyword>
<proteinExistence type="predicted"/>
<reference evidence="3 4" key="1">
    <citation type="submission" date="2017-07" db="EMBL/GenBank/DDBJ databases">
        <authorList>
            <person name="Talla V."/>
            <person name="Backstrom N."/>
        </authorList>
    </citation>
    <scope>NUCLEOTIDE SEQUENCE [LARGE SCALE GENOMIC DNA]</scope>
</reference>
<dbReference type="SMART" id="SM00320">
    <property type="entry name" value="WD40"/>
    <property type="match status" value="6"/>
</dbReference>
<evidence type="ECO:0000313" key="4">
    <source>
        <dbReference type="Proteomes" id="UP000324832"/>
    </source>
</evidence>
<dbReference type="PANTHER" id="PTHR19858:SF0">
    <property type="entry name" value="PERIODIC TRYPTOPHAN PROTEIN 2 HOMOLOG"/>
    <property type="match status" value="1"/>
</dbReference>
<protein>
    <submittedName>
        <fullName evidence="3">Uncharacterized protein</fullName>
    </submittedName>
</protein>
<dbReference type="AlphaFoldDB" id="A0A5E4PPE3"/>
<dbReference type="EMBL" id="FZQP02000049">
    <property type="protein sequence ID" value="VVC86958.1"/>
    <property type="molecule type" value="Genomic_DNA"/>
</dbReference>